<evidence type="ECO:0000256" key="1">
    <source>
        <dbReference type="ARBA" id="ARBA00002426"/>
    </source>
</evidence>
<evidence type="ECO:0000256" key="6">
    <source>
        <dbReference type="ARBA" id="ARBA00023004"/>
    </source>
</evidence>
<dbReference type="SUPFAM" id="SSF52833">
    <property type="entry name" value="Thioredoxin-like"/>
    <property type="match status" value="1"/>
</dbReference>
<accession>J3NBT6</accession>
<evidence type="ECO:0000256" key="5">
    <source>
        <dbReference type="ARBA" id="ARBA00022946"/>
    </source>
</evidence>
<reference evidence="11" key="2">
    <citation type="submission" date="2013-04" db="UniProtKB">
        <authorList>
            <consortium name="EnsemblPlants"/>
        </authorList>
    </citation>
    <scope>IDENTIFICATION</scope>
</reference>
<comment type="similarity">
    <text evidence="2">Belongs to the glutaredoxin family. CGFS subfamily.</text>
</comment>
<keyword evidence="3" id="KW-0001">2Fe-2S</keyword>
<dbReference type="Pfam" id="PF00462">
    <property type="entry name" value="Glutaredoxin"/>
    <property type="match status" value="1"/>
</dbReference>
<keyword evidence="4" id="KW-0479">Metal-binding</keyword>
<dbReference type="eggNOG" id="KOG0911">
    <property type="taxonomic scope" value="Eukaryota"/>
</dbReference>
<name>J3NBT6_ORYBR</name>
<evidence type="ECO:0000256" key="2">
    <source>
        <dbReference type="ARBA" id="ARBA00008983"/>
    </source>
</evidence>
<dbReference type="GO" id="GO:0005759">
    <property type="term" value="C:mitochondrial matrix"/>
    <property type="evidence" value="ECO:0007669"/>
    <property type="project" value="TreeGrafter"/>
</dbReference>
<reference evidence="11" key="1">
    <citation type="journal article" date="2013" name="Nat. Commun.">
        <title>Whole-genome sequencing of Oryza brachyantha reveals mechanisms underlying Oryza genome evolution.</title>
        <authorList>
            <person name="Chen J."/>
            <person name="Huang Q."/>
            <person name="Gao D."/>
            <person name="Wang J."/>
            <person name="Lang Y."/>
            <person name="Liu T."/>
            <person name="Li B."/>
            <person name="Bai Z."/>
            <person name="Luis Goicoechea J."/>
            <person name="Liang C."/>
            <person name="Chen C."/>
            <person name="Zhang W."/>
            <person name="Sun S."/>
            <person name="Liao Y."/>
            <person name="Zhang X."/>
            <person name="Yang L."/>
            <person name="Song C."/>
            <person name="Wang M."/>
            <person name="Shi J."/>
            <person name="Liu G."/>
            <person name="Liu J."/>
            <person name="Zhou H."/>
            <person name="Zhou W."/>
            <person name="Yu Q."/>
            <person name="An N."/>
            <person name="Chen Y."/>
            <person name="Cai Q."/>
            <person name="Wang B."/>
            <person name="Liu B."/>
            <person name="Min J."/>
            <person name="Huang Y."/>
            <person name="Wu H."/>
            <person name="Li Z."/>
            <person name="Zhang Y."/>
            <person name="Yin Y."/>
            <person name="Song W."/>
            <person name="Jiang J."/>
            <person name="Jackson S.A."/>
            <person name="Wing R.A."/>
            <person name="Wang J."/>
            <person name="Chen M."/>
        </authorList>
    </citation>
    <scope>NUCLEOTIDE SEQUENCE [LARGE SCALE GENOMIC DNA]</scope>
    <source>
        <strain evidence="11">cv. IRGC 101232</strain>
    </source>
</reference>
<feature type="region of interest" description="Disordered" evidence="9">
    <location>
        <begin position="1"/>
        <end position="193"/>
    </location>
</feature>
<dbReference type="AlphaFoldDB" id="J3NBT6"/>
<evidence type="ECO:0000256" key="9">
    <source>
        <dbReference type="SAM" id="MobiDB-lite"/>
    </source>
</evidence>
<keyword evidence="12" id="KW-1185">Reference proteome</keyword>
<keyword evidence="5" id="KW-0809">Transit peptide</keyword>
<evidence type="ECO:0000313" key="11">
    <source>
        <dbReference type="EnsemblPlants" id="OB12G14440.1"/>
    </source>
</evidence>
<dbReference type="FunFam" id="3.40.30.10:FF:000005">
    <property type="entry name" value="Glutaredoxin 5"/>
    <property type="match status" value="1"/>
</dbReference>
<dbReference type="InterPro" id="IPR033658">
    <property type="entry name" value="GRX_PICOT-like"/>
</dbReference>
<dbReference type="InterPro" id="IPR002109">
    <property type="entry name" value="Glutaredoxin"/>
</dbReference>
<comment type="function">
    <text evidence="1">May only reduce GSH-thiol disulfides, but not protein disulfides.</text>
</comment>
<feature type="compositionally biased region" description="Low complexity" evidence="9">
    <location>
        <begin position="114"/>
        <end position="128"/>
    </location>
</feature>
<dbReference type="PANTHER" id="PTHR10293:SF45">
    <property type="entry name" value="BIFUNCTIONAL MONOTHIOL GLUTAREDOXIN-S16, CHLOROPLASTIC"/>
    <property type="match status" value="1"/>
</dbReference>
<feature type="compositionally biased region" description="Pro residues" evidence="9">
    <location>
        <begin position="100"/>
        <end position="113"/>
    </location>
</feature>
<dbReference type="Proteomes" id="UP000006038">
    <property type="component" value="Chromosome 12"/>
</dbReference>
<dbReference type="PROSITE" id="PS51354">
    <property type="entry name" value="GLUTAREDOXIN_2"/>
    <property type="match status" value="1"/>
</dbReference>
<dbReference type="OMA" id="MRCNISS"/>
<sequence length="441" mass="46175">MATSPSAATATASLRLPLSARASFPSSSSPPRPPPPPPPRAPPPPPPPGPPPPPPPPGPPPPPPPRAPPPPPPPPGPPPPPPPRLAPAPPLRARLLPLLLLPPPPPPPPPPPASLRLPLSARASFPSSSSPPRPPPPPPPRPPPPPPPAMATSPSAATATASLRLPLSARASFPSSSSSPSSSRLRFPLRRRPARRGLAASAFTKLSEASPVPIPPEPAQPLPDEGALPPKPGVYGVYDPAGELQFVGISRNVRASVEGHRRKVPADLCGSVKVAISDEEAPDRTVLTNAWKSWLEEHITATGKAPPGNVAGNYTWVGPPQRPPDLRLTPGRHVQLTVPLEQLIDRLVKDNKVVAFIKGSRSAPQCGFSQRVVGILESHGVDFVTVDVLDEEHNHGLRESLKTYSNWPTFPQVFVGGELVGGCDIISSMAEKGELAALFQK</sequence>
<feature type="compositionally biased region" description="Low complexity" evidence="9">
    <location>
        <begin position="1"/>
        <end position="27"/>
    </location>
</feature>
<dbReference type="InterPro" id="IPR004480">
    <property type="entry name" value="Monothiol_GRX-rel"/>
</dbReference>
<keyword evidence="7" id="KW-0411">Iron-sulfur</keyword>
<feature type="compositionally biased region" description="Low complexity" evidence="9">
    <location>
        <begin position="150"/>
        <end position="186"/>
    </location>
</feature>
<evidence type="ECO:0000256" key="7">
    <source>
        <dbReference type="ARBA" id="ARBA00023014"/>
    </source>
</evidence>
<keyword evidence="8" id="KW-0676">Redox-active center</keyword>
<evidence type="ECO:0000256" key="4">
    <source>
        <dbReference type="ARBA" id="ARBA00022723"/>
    </source>
</evidence>
<dbReference type="Gramene" id="OB12G14440.1">
    <property type="protein sequence ID" value="OB12G14440.1"/>
    <property type="gene ID" value="OB12G14440"/>
</dbReference>
<feature type="compositionally biased region" description="Pro residues" evidence="9">
    <location>
        <begin position="129"/>
        <end position="149"/>
    </location>
</feature>
<dbReference type="SUPFAM" id="SSF101447">
    <property type="entry name" value="Formin homology 2 domain (FH2 domain)"/>
    <property type="match status" value="1"/>
</dbReference>
<protein>
    <recommendedName>
        <fullName evidence="10">Glutaredoxin domain-containing protein</fullName>
    </recommendedName>
</protein>
<dbReference type="CDD" id="cd03028">
    <property type="entry name" value="GRX_PICOT_like"/>
    <property type="match status" value="1"/>
</dbReference>
<organism evidence="11">
    <name type="scientific">Oryza brachyantha</name>
    <name type="common">malo sina</name>
    <dbReference type="NCBI Taxonomy" id="4533"/>
    <lineage>
        <taxon>Eukaryota</taxon>
        <taxon>Viridiplantae</taxon>
        <taxon>Streptophyta</taxon>
        <taxon>Embryophyta</taxon>
        <taxon>Tracheophyta</taxon>
        <taxon>Spermatophyta</taxon>
        <taxon>Magnoliopsida</taxon>
        <taxon>Liliopsida</taxon>
        <taxon>Poales</taxon>
        <taxon>Poaceae</taxon>
        <taxon>BOP clade</taxon>
        <taxon>Oryzoideae</taxon>
        <taxon>Oryzeae</taxon>
        <taxon>Oryzinae</taxon>
        <taxon>Oryza</taxon>
    </lineage>
</organism>
<dbReference type="GO" id="GO:0051537">
    <property type="term" value="F:2 iron, 2 sulfur cluster binding"/>
    <property type="evidence" value="ECO:0007669"/>
    <property type="project" value="UniProtKB-KW"/>
</dbReference>
<dbReference type="EnsemblPlants" id="OB12G14440.1">
    <property type="protein sequence ID" value="OB12G14440.1"/>
    <property type="gene ID" value="OB12G14440"/>
</dbReference>
<feature type="domain" description="Glutaredoxin" evidence="10">
    <location>
        <begin position="353"/>
        <end position="420"/>
    </location>
</feature>
<dbReference type="Gene3D" id="3.40.30.10">
    <property type="entry name" value="Glutaredoxin"/>
    <property type="match status" value="1"/>
</dbReference>
<dbReference type="HOGENOM" id="CLU_621705_0_0_1"/>
<evidence type="ECO:0000259" key="10">
    <source>
        <dbReference type="Pfam" id="PF00462"/>
    </source>
</evidence>
<evidence type="ECO:0000256" key="8">
    <source>
        <dbReference type="ARBA" id="ARBA00023284"/>
    </source>
</evidence>
<evidence type="ECO:0000313" key="12">
    <source>
        <dbReference type="Proteomes" id="UP000006038"/>
    </source>
</evidence>
<dbReference type="PANTHER" id="PTHR10293">
    <property type="entry name" value="GLUTAREDOXIN FAMILY MEMBER"/>
    <property type="match status" value="1"/>
</dbReference>
<proteinExistence type="inferred from homology"/>
<evidence type="ECO:0000256" key="3">
    <source>
        <dbReference type="ARBA" id="ARBA00022714"/>
    </source>
</evidence>
<dbReference type="NCBIfam" id="TIGR00365">
    <property type="entry name" value="Grx4 family monothiol glutaredoxin"/>
    <property type="match status" value="1"/>
</dbReference>
<feature type="compositionally biased region" description="Pro residues" evidence="9">
    <location>
        <begin position="28"/>
        <end position="90"/>
    </location>
</feature>
<keyword evidence="6" id="KW-0408">Iron</keyword>
<dbReference type="InterPro" id="IPR036249">
    <property type="entry name" value="Thioredoxin-like_sf"/>
</dbReference>
<dbReference type="STRING" id="4533.J3NBT6"/>
<dbReference type="GO" id="GO:0046872">
    <property type="term" value="F:metal ion binding"/>
    <property type="evidence" value="ECO:0007669"/>
    <property type="project" value="UniProtKB-KW"/>
</dbReference>
<dbReference type="PRINTS" id="PR01217">
    <property type="entry name" value="PRICHEXTENSN"/>
</dbReference>